<dbReference type="EMBL" id="CAJJDN010000122">
    <property type="protein sequence ID" value="CAD8119785.1"/>
    <property type="molecule type" value="Genomic_DNA"/>
</dbReference>
<keyword evidence="1" id="KW-0812">Transmembrane</keyword>
<keyword evidence="1" id="KW-0472">Membrane</keyword>
<organism evidence="2 3">
    <name type="scientific">Paramecium sonneborni</name>
    <dbReference type="NCBI Taxonomy" id="65129"/>
    <lineage>
        <taxon>Eukaryota</taxon>
        <taxon>Sar</taxon>
        <taxon>Alveolata</taxon>
        <taxon>Ciliophora</taxon>
        <taxon>Intramacronucleata</taxon>
        <taxon>Oligohymenophorea</taxon>
        <taxon>Peniculida</taxon>
        <taxon>Parameciidae</taxon>
        <taxon>Paramecium</taxon>
    </lineage>
</organism>
<sequence length="107" mass="13457">MIIRSATTYMMLHARTPKYTFVREQIRKYITYEPKEYFQYPLNWKTFADELKENTQSSQTLKKKIKIGFHIFTKYFRYFLYFLFKLLYFLLDNYKRFIILGIIFYYI</sequence>
<keyword evidence="1" id="KW-1133">Transmembrane helix</keyword>
<feature type="transmembrane region" description="Helical" evidence="1">
    <location>
        <begin position="75"/>
        <end position="91"/>
    </location>
</feature>
<evidence type="ECO:0000256" key="1">
    <source>
        <dbReference type="SAM" id="Phobius"/>
    </source>
</evidence>
<dbReference type="AlphaFoldDB" id="A0A8S1QXJ7"/>
<reference evidence="2" key="1">
    <citation type="submission" date="2021-01" db="EMBL/GenBank/DDBJ databases">
        <authorList>
            <consortium name="Genoscope - CEA"/>
            <person name="William W."/>
        </authorList>
    </citation>
    <scope>NUCLEOTIDE SEQUENCE</scope>
</reference>
<keyword evidence="3" id="KW-1185">Reference proteome</keyword>
<dbReference type="Proteomes" id="UP000692954">
    <property type="component" value="Unassembled WGS sequence"/>
</dbReference>
<evidence type="ECO:0000313" key="3">
    <source>
        <dbReference type="Proteomes" id="UP000692954"/>
    </source>
</evidence>
<evidence type="ECO:0000313" key="2">
    <source>
        <dbReference type="EMBL" id="CAD8119785.1"/>
    </source>
</evidence>
<dbReference type="OrthoDB" id="307443at2759"/>
<name>A0A8S1QXJ7_9CILI</name>
<proteinExistence type="predicted"/>
<protein>
    <submittedName>
        <fullName evidence="2">Uncharacterized protein</fullName>
    </submittedName>
</protein>
<gene>
    <name evidence="2" type="ORF">PSON_ATCC_30995.1.T1220191</name>
</gene>
<comment type="caution">
    <text evidence="2">The sequence shown here is derived from an EMBL/GenBank/DDBJ whole genome shotgun (WGS) entry which is preliminary data.</text>
</comment>
<accession>A0A8S1QXJ7</accession>